<gene>
    <name evidence="2" type="ORF">METZ01_LOCUS197737</name>
</gene>
<dbReference type="InterPro" id="IPR016193">
    <property type="entry name" value="Cytidine_deaminase-like"/>
</dbReference>
<dbReference type="InterPro" id="IPR002125">
    <property type="entry name" value="CMP_dCMP_dom"/>
</dbReference>
<dbReference type="Gene3D" id="3.40.140.10">
    <property type="entry name" value="Cytidine Deaminase, domain 2"/>
    <property type="match status" value="1"/>
</dbReference>
<dbReference type="EMBL" id="UINC01042359">
    <property type="protein sequence ID" value="SVB44883.1"/>
    <property type="molecule type" value="Genomic_DNA"/>
</dbReference>
<dbReference type="GO" id="GO:0003824">
    <property type="term" value="F:catalytic activity"/>
    <property type="evidence" value="ECO:0007669"/>
    <property type="project" value="InterPro"/>
</dbReference>
<reference evidence="2" key="1">
    <citation type="submission" date="2018-05" db="EMBL/GenBank/DDBJ databases">
        <authorList>
            <person name="Lanie J.A."/>
            <person name="Ng W.-L."/>
            <person name="Kazmierczak K.M."/>
            <person name="Andrzejewski T.M."/>
            <person name="Davidsen T.M."/>
            <person name="Wayne K.J."/>
            <person name="Tettelin H."/>
            <person name="Glass J.I."/>
            <person name="Rusch D."/>
            <person name="Podicherti R."/>
            <person name="Tsui H.-C.T."/>
            <person name="Winkler M.E."/>
        </authorList>
    </citation>
    <scope>NUCLEOTIDE SEQUENCE</scope>
</reference>
<evidence type="ECO:0000259" key="1">
    <source>
        <dbReference type="PROSITE" id="PS51747"/>
    </source>
</evidence>
<organism evidence="2">
    <name type="scientific">marine metagenome</name>
    <dbReference type="NCBI Taxonomy" id="408172"/>
    <lineage>
        <taxon>unclassified sequences</taxon>
        <taxon>metagenomes</taxon>
        <taxon>ecological metagenomes</taxon>
    </lineage>
</organism>
<sequence>MNKNISQTLKLMKVALKEANKAAKRDEVPVGAVLTDQSGKIL</sequence>
<protein>
    <recommendedName>
        <fullName evidence="1">CMP/dCMP-type deaminase domain-containing protein</fullName>
    </recommendedName>
</protein>
<accession>A0A382E4K5</accession>
<evidence type="ECO:0000313" key="2">
    <source>
        <dbReference type="EMBL" id="SVB44883.1"/>
    </source>
</evidence>
<dbReference type="SUPFAM" id="SSF53927">
    <property type="entry name" value="Cytidine deaminase-like"/>
    <property type="match status" value="1"/>
</dbReference>
<dbReference type="PROSITE" id="PS51747">
    <property type="entry name" value="CYT_DCMP_DEAMINASES_2"/>
    <property type="match status" value="1"/>
</dbReference>
<proteinExistence type="predicted"/>
<dbReference type="AlphaFoldDB" id="A0A382E4K5"/>
<name>A0A382E4K5_9ZZZZ</name>
<feature type="domain" description="CMP/dCMP-type deaminase" evidence="1">
    <location>
        <begin position="6"/>
        <end position="42"/>
    </location>
</feature>
<feature type="non-terminal residue" evidence="2">
    <location>
        <position position="42"/>
    </location>
</feature>